<dbReference type="InterPro" id="IPR010730">
    <property type="entry name" value="HET"/>
</dbReference>
<proteinExistence type="predicted"/>
<name>A0A284SA99_ARMOS</name>
<dbReference type="PANTHER" id="PTHR24148:SF64">
    <property type="entry name" value="HETEROKARYON INCOMPATIBILITY DOMAIN-CONTAINING PROTEIN"/>
    <property type="match status" value="1"/>
</dbReference>
<organism evidence="2 3">
    <name type="scientific">Armillaria ostoyae</name>
    <name type="common">Armillaria root rot fungus</name>
    <dbReference type="NCBI Taxonomy" id="47428"/>
    <lineage>
        <taxon>Eukaryota</taxon>
        <taxon>Fungi</taxon>
        <taxon>Dikarya</taxon>
        <taxon>Basidiomycota</taxon>
        <taxon>Agaricomycotina</taxon>
        <taxon>Agaricomycetes</taxon>
        <taxon>Agaricomycetidae</taxon>
        <taxon>Agaricales</taxon>
        <taxon>Marasmiineae</taxon>
        <taxon>Physalacriaceae</taxon>
        <taxon>Armillaria</taxon>
    </lineage>
</organism>
<reference evidence="3" key="1">
    <citation type="journal article" date="2017" name="Nat. Ecol. Evol.">
        <title>Genome expansion and lineage-specific genetic innovations in the forest pathogenic fungi Armillaria.</title>
        <authorList>
            <person name="Sipos G."/>
            <person name="Prasanna A.N."/>
            <person name="Walter M.C."/>
            <person name="O'Connor E."/>
            <person name="Balint B."/>
            <person name="Krizsan K."/>
            <person name="Kiss B."/>
            <person name="Hess J."/>
            <person name="Varga T."/>
            <person name="Slot J."/>
            <person name="Riley R."/>
            <person name="Boka B."/>
            <person name="Rigling D."/>
            <person name="Barry K."/>
            <person name="Lee J."/>
            <person name="Mihaltcheva S."/>
            <person name="LaButti K."/>
            <person name="Lipzen A."/>
            <person name="Waldron R."/>
            <person name="Moloney N.M."/>
            <person name="Sperisen C."/>
            <person name="Kredics L."/>
            <person name="Vagvoelgyi C."/>
            <person name="Patrignani A."/>
            <person name="Fitzpatrick D."/>
            <person name="Nagy I."/>
            <person name="Doyle S."/>
            <person name="Anderson J.B."/>
            <person name="Grigoriev I.V."/>
            <person name="Gueldener U."/>
            <person name="Muensterkoetter M."/>
            <person name="Nagy L.G."/>
        </authorList>
    </citation>
    <scope>NUCLEOTIDE SEQUENCE [LARGE SCALE GENOMIC DNA]</scope>
    <source>
        <strain evidence="3">C18/9</strain>
    </source>
</reference>
<accession>A0A284SA99</accession>
<evidence type="ECO:0000313" key="2">
    <source>
        <dbReference type="EMBL" id="SJL17921.1"/>
    </source>
</evidence>
<dbReference type="Pfam" id="PF06985">
    <property type="entry name" value="HET"/>
    <property type="match status" value="1"/>
</dbReference>
<gene>
    <name evidence="2" type="ORF">ARMOST_21491</name>
</gene>
<evidence type="ECO:0000313" key="3">
    <source>
        <dbReference type="Proteomes" id="UP000219338"/>
    </source>
</evidence>
<dbReference type="STRING" id="47428.A0A284SA99"/>
<dbReference type="PANTHER" id="PTHR24148">
    <property type="entry name" value="ANKYRIN REPEAT DOMAIN-CONTAINING PROTEIN 39 HOMOLOG-RELATED"/>
    <property type="match status" value="1"/>
</dbReference>
<dbReference type="AlphaFoldDB" id="A0A284SA99"/>
<evidence type="ECO:0000259" key="1">
    <source>
        <dbReference type="Pfam" id="PF06985"/>
    </source>
</evidence>
<feature type="domain" description="Heterokaryon incompatibility" evidence="1">
    <location>
        <begin position="264"/>
        <end position="354"/>
    </location>
</feature>
<dbReference type="EMBL" id="FUEG01000050">
    <property type="protein sequence ID" value="SJL17921.1"/>
    <property type="molecule type" value="Genomic_DNA"/>
</dbReference>
<dbReference type="OrthoDB" id="5418601at2759"/>
<protein>
    <recommendedName>
        <fullName evidence="1">Heterokaryon incompatibility domain-containing protein</fullName>
    </recommendedName>
</protein>
<sequence>MFPKLAKIPRSERFIEVMGRDGVIRRFDRYDYTRLNGLNWNVMETEDVDDTRNDLGPEGEQWRLRHYAYIFPSLTVKETEDRKLDCQRNVLRPKENITESRVRRREQIKYEHVARCIPGLDVYNITNSCQVLQYFYTHGEKPVIPTSLADTPCVDLGVDGLLENINRILCTSYHLTPPLSYLFESYIEKCYDFGTVYATLRPLWHDHGTINMKLRRREKCDKRMRKEVLVDRTIINRLVPPRRVWDLYSNRVVPWWAACQNPWAISHAWMDEKDRKPVLTPINGRRWPVPIPKDTDLDLIRIEMLNLGAEYVWLDVLCLRQTGGEEEGARETEWKVDVPTIGRVYEMAERVIWYFCGLGRPFTVDEHDLESERSWFRRAWTLQEISKHPIIGGVTIDNAMVYEMMPFKFRKQLLSLEKIAQRVFEQTDVFAILSHMRTRLSTKKRDKIAGLAYLLRPDIIPAYYEAQSEEDAWTVLVNVISHDYKAPMLFLYPEPGNGNEIWRPSWDQVMKGSLPRHDPNLLHDAVTWNQETNTNSYRALVIESALVRGLDREGKRGMSRRGELVVKDRFTERDHRFTVVATHQYLIAEGWYTIFSSCNRGLHSEDSRYWVCGRRLPGPKNMFEKVSVFQMPYYVDAERLRTLRIAEPSHVVLA</sequence>
<dbReference type="Proteomes" id="UP000219338">
    <property type="component" value="Unassembled WGS sequence"/>
</dbReference>
<keyword evidence="3" id="KW-1185">Reference proteome</keyword>
<dbReference type="InterPro" id="IPR052895">
    <property type="entry name" value="HetReg/Transcr_Mod"/>
</dbReference>